<dbReference type="Pfam" id="PF04641">
    <property type="entry name" value="Rtf2"/>
    <property type="match status" value="1"/>
</dbReference>
<keyword evidence="3" id="KW-1185">Reference proteome</keyword>
<dbReference type="GO" id="GO:0006274">
    <property type="term" value="P:DNA replication termination"/>
    <property type="evidence" value="ECO:0007669"/>
    <property type="project" value="TreeGrafter"/>
</dbReference>
<proteinExistence type="predicted"/>
<sequence>MGVNLVVPVVSDYKGQLFNKEPMIQFLLEKGYTKKPEFAHINTLKDLVELDIKLDGDTLRCELASAKYDRTSAAIPKFAYIVPCGCTMTKSPLIQLIAPAKGGEFTTTKCPICNQEFSSRDVIDIDPDEQELEKLEVRIKSLATDGLTHSLKPRKKRKSTTEKPAKRLKSNSKKP</sequence>
<dbReference type="OrthoDB" id="247013at2759"/>
<dbReference type="EMBL" id="JAEUBE010000295">
    <property type="protein sequence ID" value="KAH3666321.1"/>
    <property type="molecule type" value="Genomic_DNA"/>
</dbReference>
<protein>
    <recommendedName>
        <fullName evidence="4">Replication termination factor 2</fullName>
    </recommendedName>
</protein>
<dbReference type="RefSeq" id="XP_046061525.1">
    <property type="nucleotide sequence ID" value="XM_046205597.1"/>
</dbReference>
<feature type="compositionally biased region" description="Basic residues" evidence="1">
    <location>
        <begin position="166"/>
        <end position="175"/>
    </location>
</feature>
<feature type="region of interest" description="Disordered" evidence="1">
    <location>
        <begin position="146"/>
        <end position="175"/>
    </location>
</feature>
<dbReference type="InterPro" id="IPR006735">
    <property type="entry name" value="Rtf2"/>
</dbReference>
<accession>A0A9P8T5V3</accession>
<comment type="caution">
    <text evidence="2">The sequence shown here is derived from an EMBL/GenBank/DDBJ whole genome shotgun (WGS) entry which is preliminary data.</text>
</comment>
<organism evidence="2 3">
    <name type="scientific">Ogataea philodendri</name>
    <dbReference type="NCBI Taxonomy" id="1378263"/>
    <lineage>
        <taxon>Eukaryota</taxon>
        <taxon>Fungi</taxon>
        <taxon>Dikarya</taxon>
        <taxon>Ascomycota</taxon>
        <taxon>Saccharomycotina</taxon>
        <taxon>Pichiomycetes</taxon>
        <taxon>Pichiales</taxon>
        <taxon>Pichiaceae</taxon>
        <taxon>Ogataea</taxon>
    </lineage>
</organism>
<dbReference type="PANTHER" id="PTHR12775:SF0">
    <property type="entry name" value="REPLICATION TERMINATION FACTOR 2"/>
    <property type="match status" value="1"/>
</dbReference>
<dbReference type="GeneID" id="70236475"/>
<reference evidence="2" key="2">
    <citation type="submission" date="2021-01" db="EMBL/GenBank/DDBJ databases">
        <authorList>
            <person name="Schikora-Tamarit M.A."/>
        </authorList>
    </citation>
    <scope>NUCLEOTIDE SEQUENCE</scope>
    <source>
        <strain evidence="2">CBS6075</strain>
    </source>
</reference>
<gene>
    <name evidence="2" type="ORF">OGAPHI_004510</name>
</gene>
<dbReference type="PANTHER" id="PTHR12775">
    <property type="entry name" value="PROTEIN C20ORF43 HOMOLOG"/>
    <property type="match status" value="1"/>
</dbReference>
<name>A0A9P8T5V3_9ASCO</name>
<dbReference type="AlphaFoldDB" id="A0A9P8T5V3"/>
<reference evidence="2" key="1">
    <citation type="journal article" date="2021" name="Open Biol.">
        <title>Shared evolutionary footprints suggest mitochondrial oxidative damage underlies multiple complex I losses in fungi.</title>
        <authorList>
            <person name="Schikora-Tamarit M.A."/>
            <person name="Marcet-Houben M."/>
            <person name="Nosek J."/>
            <person name="Gabaldon T."/>
        </authorList>
    </citation>
    <scope>NUCLEOTIDE SEQUENCE</scope>
    <source>
        <strain evidence="2">CBS6075</strain>
    </source>
</reference>
<evidence type="ECO:0000313" key="2">
    <source>
        <dbReference type="EMBL" id="KAH3666321.1"/>
    </source>
</evidence>
<evidence type="ECO:0000256" key="1">
    <source>
        <dbReference type="SAM" id="MobiDB-lite"/>
    </source>
</evidence>
<dbReference type="Proteomes" id="UP000769157">
    <property type="component" value="Unassembled WGS sequence"/>
</dbReference>
<evidence type="ECO:0000313" key="3">
    <source>
        <dbReference type="Proteomes" id="UP000769157"/>
    </source>
</evidence>
<evidence type="ECO:0008006" key="4">
    <source>
        <dbReference type="Google" id="ProtNLM"/>
    </source>
</evidence>
<dbReference type="GO" id="GO:0005634">
    <property type="term" value="C:nucleus"/>
    <property type="evidence" value="ECO:0007669"/>
    <property type="project" value="TreeGrafter"/>
</dbReference>